<sequence length="383" mass="40961">MLLVAEPTLGEEEKAALAAVIDSGWITMGDRVAAFEKAFAAAHGVADAVAVGSCTAGLHLVLESLGIGPGDEVLVPAMTFVATANAVLHAGATPVFVDIEALDRPLMAPDDAKDKLTARTRAVILVDYAGTLPDPDLWRAFAAAHGLRLIEDAAHAAGAEGAGAIGDAGVFSFYGNKNMTTAEGGMVFARDPAVLERIRRLRGHGMTSSTRQRLSGHAQGYDVTMLGYNHRMDELRAAVGLVQLAKLPAWNAKRRALTEAYRQRLRRACPDVLVPFADNQPSSNHILPVLLPEGADRETVMDALRADGIQTSVHYAPVHLFTLYRERCPDVALPLTEEFARRELTLPLHPKMEDAQVDTVVQALADALSRADVRGVAELEGSE</sequence>
<dbReference type="InterPro" id="IPR015424">
    <property type="entry name" value="PyrdxlP-dep_Trfase"/>
</dbReference>
<comment type="caution">
    <text evidence="3">The sequence shown here is derived from an EMBL/GenBank/DDBJ whole genome shotgun (WGS) entry which is preliminary data.</text>
</comment>
<organism evidence="3 4">
    <name type="scientific">Azospirillum rugosum</name>
    <dbReference type="NCBI Taxonomy" id="416170"/>
    <lineage>
        <taxon>Bacteria</taxon>
        <taxon>Pseudomonadati</taxon>
        <taxon>Pseudomonadota</taxon>
        <taxon>Alphaproteobacteria</taxon>
        <taxon>Rhodospirillales</taxon>
        <taxon>Azospirillaceae</taxon>
        <taxon>Azospirillum</taxon>
    </lineage>
</organism>
<evidence type="ECO:0000313" key="4">
    <source>
        <dbReference type="Proteomes" id="UP000781958"/>
    </source>
</evidence>
<name>A0ABS4SGU1_9PROT</name>
<dbReference type="PANTHER" id="PTHR30244">
    <property type="entry name" value="TRANSAMINASE"/>
    <property type="match status" value="1"/>
</dbReference>
<protein>
    <submittedName>
        <fullName evidence="3">dTDP-4-amino-4,6-dideoxygalactose transaminase</fullName>
    </submittedName>
</protein>
<evidence type="ECO:0000313" key="3">
    <source>
        <dbReference type="EMBL" id="MBP2291278.1"/>
    </source>
</evidence>
<dbReference type="Gene3D" id="3.40.640.10">
    <property type="entry name" value="Type I PLP-dependent aspartate aminotransferase-like (Major domain)"/>
    <property type="match status" value="1"/>
</dbReference>
<dbReference type="Pfam" id="PF01041">
    <property type="entry name" value="DegT_DnrJ_EryC1"/>
    <property type="match status" value="1"/>
</dbReference>
<dbReference type="InterPro" id="IPR000653">
    <property type="entry name" value="DegT/StrS_aminotransferase"/>
</dbReference>
<keyword evidence="2" id="KW-0663">Pyridoxal phosphate</keyword>
<dbReference type="InterPro" id="IPR015422">
    <property type="entry name" value="PyrdxlP-dep_Trfase_small"/>
</dbReference>
<evidence type="ECO:0000256" key="1">
    <source>
        <dbReference type="ARBA" id="ARBA00037999"/>
    </source>
</evidence>
<dbReference type="PIRSF" id="PIRSF000390">
    <property type="entry name" value="PLP_StrS"/>
    <property type="match status" value="1"/>
</dbReference>
<dbReference type="Gene3D" id="3.90.1150.10">
    <property type="entry name" value="Aspartate Aminotransferase, domain 1"/>
    <property type="match status" value="1"/>
</dbReference>
<reference evidence="3 4" key="1">
    <citation type="submission" date="2021-03" db="EMBL/GenBank/DDBJ databases">
        <title>Genomic Encyclopedia of Type Strains, Phase III (KMG-III): the genomes of soil and plant-associated and newly described type strains.</title>
        <authorList>
            <person name="Whitman W."/>
        </authorList>
    </citation>
    <scope>NUCLEOTIDE SEQUENCE [LARGE SCALE GENOMIC DNA]</scope>
    <source>
        <strain evidence="3 4">IMMIB AFH-6</strain>
    </source>
</reference>
<dbReference type="PANTHER" id="PTHR30244:SF34">
    <property type="entry name" value="DTDP-4-AMINO-4,6-DIDEOXYGALACTOSE TRANSAMINASE"/>
    <property type="match status" value="1"/>
</dbReference>
<gene>
    <name evidence="3" type="ORF">J2851_001027</name>
</gene>
<keyword evidence="4" id="KW-1185">Reference proteome</keyword>
<dbReference type="InterPro" id="IPR015421">
    <property type="entry name" value="PyrdxlP-dep_Trfase_major"/>
</dbReference>
<evidence type="ECO:0000256" key="2">
    <source>
        <dbReference type="RuleBase" id="RU004508"/>
    </source>
</evidence>
<comment type="similarity">
    <text evidence="1 2">Belongs to the DegT/DnrJ/EryC1 family.</text>
</comment>
<dbReference type="EMBL" id="JAGINP010000003">
    <property type="protein sequence ID" value="MBP2291278.1"/>
    <property type="molecule type" value="Genomic_DNA"/>
</dbReference>
<proteinExistence type="inferred from homology"/>
<dbReference type="CDD" id="cd00616">
    <property type="entry name" value="AHBA_syn"/>
    <property type="match status" value="1"/>
</dbReference>
<dbReference type="SUPFAM" id="SSF53383">
    <property type="entry name" value="PLP-dependent transferases"/>
    <property type="match status" value="1"/>
</dbReference>
<dbReference type="Proteomes" id="UP000781958">
    <property type="component" value="Unassembled WGS sequence"/>
</dbReference>
<dbReference type="RefSeq" id="WP_209764688.1">
    <property type="nucleotide sequence ID" value="NZ_JAGINP010000003.1"/>
</dbReference>
<accession>A0ABS4SGU1</accession>